<protein>
    <submittedName>
        <fullName evidence="1">Uncharacterized protein</fullName>
    </submittedName>
</protein>
<dbReference type="EMBL" id="GBXM01080643">
    <property type="protein sequence ID" value="JAH27934.1"/>
    <property type="molecule type" value="Transcribed_RNA"/>
</dbReference>
<dbReference type="AlphaFoldDB" id="A0A0E9RFS6"/>
<accession>A0A0E9RFS6</accession>
<evidence type="ECO:0000313" key="1">
    <source>
        <dbReference type="EMBL" id="JAH27934.1"/>
    </source>
</evidence>
<reference evidence="1" key="1">
    <citation type="submission" date="2014-11" db="EMBL/GenBank/DDBJ databases">
        <authorList>
            <person name="Amaro Gonzalez C."/>
        </authorList>
    </citation>
    <scope>NUCLEOTIDE SEQUENCE</scope>
</reference>
<name>A0A0E9RFS6_ANGAN</name>
<reference evidence="1" key="2">
    <citation type="journal article" date="2015" name="Fish Shellfish Immunol.">
        <title>Early steps in the European eel (Anguilla anguilla)-Vibrio vulnificus interaction in the gills: Role of the RtxA13 toxin.</title>
        <authorList>
            <person name="Callol A."/>
            <person name="Pajuelo D."/>
            <person name="Ebbesson L."/>
            <person name="Teles M."/>
            <person name="MacKenzie S."/>
            <person name="Amaro C."/>
        </authorList>
    </citation>
    <scope>NUCLEOTIDE SEQUENCE</scope>
</reference>
<proteinExistence type="predicted"/>
<sequence>MFHIATQLQQTNVSYSLTHSFQPTTVTNNSFSQLPFQTTNSFSKLVFHTTNSFSQLPFQTITNFSKLVFCRTASANYRFKQQLQQTSVS</sequence>
<organism evidence="1">
    <name type="scientific">Anguilla anguilla</name>
    <name type="common">European freshwater eel</name>
    <name type="synonym">Muraena anguilla</name>
    <dbReference type="NCBI Taxonomy" id="7936"/>
    <lineage>
        <taxon>Eukaryota</taxon>
        <taxon>Metazoa</taxon>
        <taxon>Chordata</taxon>
        <taxon>Craniata</taxon>
        <taxon>Vertebrata</taxon>
        <taxon>Euteleostomi</taxon>
        <taxon>Actinopterygii</taxon>
        <taxon>Neopterygii</taxon>
        <taxon>Teleostei</taxon>
        <taxon>Anguilliformes</taxon>
        <taxon>Anguillidae</taxon>
        <taxon>Anguilla</taxon>
    </lineage>
</organism>